<protein>
    <submittedName>
        <fullName evidence="2">Uncharacterized conserved protein YloU, alkaline shock protein (Asp23) family</fullName>
    </submittedName>
</protein>
<dbReference type="AlphaFoldDB" id="A0A1M4XN51"/>
<evidence type="ECO:0000256" key="1">
    <source>
        <dbReference type="ARBA" id="ARBA00005721"/>
    </source>
</evidence>
<sequence>MEGIDNGNSIGVVRISDEVVSVIAEIAASEIDGIVEIYSGVSGGLTHILTGKKASGKSVKVTVENEDAVIDMNLGVKYGIKIPEIVAQVQENVKRTVEAMTGLKVSSVNIYIQNLILPKKEEKVEVKE</sequence>
<dbReference type="InterPro" id="IPR005531">
    <property type="entry name" value="Asp23"/>
</dbReference>
<dbReference type="Pfam" id="PF03780">
    <property type="entry name" value="Asp23"/>
    <property type="match status" value="1"/>
</dbReference>
<dbReference type="STRING" id="1533.SAMN05443638_11937"/>
<evidence type="ECO:0000313" key="3">
    <source>
        <dbReference type="Proteomes" id="UP000184035"/>
    </source>
</evidence>
<proteinExistence type="inferred from homology"/>
<dbReference type="PANTHER" id="PTHR34297:SF2">
    <property type="entry name" value="ASP23_GLS24 FAMILY ENVELOPE STRESS RESPONSE PROTEIN"/>
    <property type="match status" value="1"/>
</dbReference>
<dbReference type="EMBL" id="FQVM01000019">
    <property type="protein sequence ID" value="SHE94693.1"/>
    <property type="molecule type" value="Genomic_DNA"/>
</dbReference>
<dbReference type="Proteomes" id="UP000184035">
    <property type="component" value="Unassembled WGS sequence"/>
</dbReference>
<dbReference type="RefSeq" id="WP_072896728.1">
    <property type="nucleotide sequence ID" value="NZ_FQVM01000019.1"/>
</dbReference>
<dbReference type="PANTHER" id="PTHR34297">
    <property type="entry name" value="HYPOTHETICAL CYTOSOLIC PROTEIN-RELATED"/>
    <property type="match status" value="1"/>
</dbReference>
<comment type="similarity">
    <text evidence="1">Belongs to the asp23 family.</text>
</comment>
<accession>A0A1M4XN51</accession>
<keyword evidence="3" id="KW-1185">Reference proteome</keyword>
<reference evidence="2 3" key="1">
    <citation type="submission" date="2016-11" db="EMBL/GenBank/DDBJ databases">
        <authorList>
            <person name="Jaros S."/>
            <person name="Januszkiewicz K."/>
            <person name="Wedrychowicz H."/>
        </authorList>
    </citation>
    <scope>NUCLEOTIDE SEQUENCE [LARGE SCALE GENOMIC DNA]</scope>
    <source>
        <strain evidence="2 3">DSM 2631</strain>
    </source>
</reference>
<gene>
    <name evidence="2" type="ORF">SAMN05443638_11937</name>
</gene>
<organism evidence="2 3">
    <name type="scientific">Clostridium fallax</name>
    <dbReference type="NCBI Taxonomy" id="1533"/>
    <lineage>
        <taxon>Bacteria</taxon>
        <taxon>Bacillati</taxon>
        <taxon>Bacillota</taxon>
        <taxon>Clostridia</taxon>
        <taxon>Eubacteriales</taxon>
        <taxon>Clostridiaceae</taxon>
        <taxon>Clostridium</taxon>
    </lineage>
</organism>
<dbReference type="OrthoDB" id="9793465at2"/>
<evidence type="ECO:0000313" key="2">
    <source>
        <dbReference type="EMBL" id="SHE94693.1"/>
    </source>
</evidence>
<name>A0A1M4XN51_9CLOT</name>